<dbReference type="AlphaFoldDB" id="A0A2H3JA81"/>
<evidence type="ECO:0000313" key="2">
    <source>
        <dbReference type="EMBL" id="PCH36713.1"/>
    </source>
</evidence>
<feature type="region of interest" description="Disordered" evidence="1">
    <location>
        <begin position="1"/>
        <end position="25"/>
    </location>
</feature>
<dbReference type="EMBL" id="KB467887">
    <property type="protein sequence ID" value="PCH36713.1"/>
    <property type="molecule type" value="Genomic_DNA"/>
</dbReference>
<keyword evidence="3" id="KW-1185">Reference proteome</keyword>
<dbReference type="Proteomes" id="UP000218811">
    <property type="component" value="Unassembled WGS sequence"/>
</dbReference>
<dbReference type="OrthoDB" id="3198848at2759"/>
<dbReference type="OMA" id="RIGPMAW"/>
<feature type="region of interest" description="Disordered" evidence="1">
    <location>
        <begin position="130"/>
        <end position="180"/>
    </location>
</feature>
<gene>
    <name evidence="2" type="ORF">WOLCODRAFT_140559</name>
</gene>
<accession>A0A2H3JA81</accession>
<organism evidence="2 3">
    <name type="scientific">Wolfiporia cocos (strain MD-104)</name>
    <name type="common">Brown rot fungus</name>
    <dbReference type="NCBI Taxonomy" id="742152"/>
    <lineage>
        <taxon>Eukaryota</taxon>
        <taxon>Fungi</taxon>
        <taxon>Dikarya</taxon>
        <taxon>Basidiomycota</taxon>
        <taxon>Agaricomycotina</taxon>
        <taxon>Agaricomycetes</taxon>
        <taxon>Polyporales</taxon>
        <taxon>Phaeolaceae</taxon>
        <taxon>Wolfiporia</taxon>
    </lineage>
</organism>
<protein>
    <submittedName>
        <fullName evidence="2">Uncharacterized protein</fullName>
    </submittedName>
</protein>
<proteinExistence type="predicted"/>
<sequence length="180" mass="19765">MGRLDTPRRPLPTKPAGKSRSTTPIPSTVITYRYNDKMVYVTPADSYQQAVDFAKQVFPELADVDRHRITFSVSVKPTKDGNHVQIGPMAWQAVAAQLARYEILEVIVNPAVVVEGADDGPPQYADAVAPPSVEKQEKSQFLSSRSPSPCGEEARKRSSSRSPSRSPSRTERVLHALGVH</sequence>
<evidence type="ECO:0000256" key="1">
    <source>
        <dbReference type="SAM" id="MobiDB-lite"/>
    </source>
</evidence>
<name>A0A2H3JA81_WOLCO</name>
<evidence type="ECO:0000313" key="3">
    <source>
        <dbReference type="Proteomes" id="UP000218811"/>
    </source>
</evidence>
<reference evidence="2 3" key="1">
    <citation type="journal article" date="2012" name="Science">
        <title>The Paleozoic origin of enzymatic lignin decomposition reconstructed from 31 fungal genomes.</title>
        <authorList>
            <person name="Floudas D."/>
            <person name="Binder M."/>
            <person name="Riley R."/>
            <person name="Barry K."/>
            <person name="Blanchette R.A."/>
            <person name="Henrissat B."/>
            <person name="Martinez A.T."/>
            <person name="Otillar R."/>
            <person name="Spatafora J.W."/>
            <person name="Yadav J.S."/>
            <person name="Aerts A."/>
            <person name="Benoit I."/>
            <person name="Boyd A."/>
            <person name="Carlson A."/>
            <person name="Copeland A."/>
            <person name="Coutinho P.M."/>
            <person name="de Vries R.P."/>
            <person name="Ferreira P."/>
            <person name="Findley K."/>
            <person name="Foster B."/>
            <person name="Gaskell J."/>
            <person name="Glotzer D."/>
            <person name="Gorecki P."/>
            <person name="Heitman J."/>
            <person name="Hesse C."/>
            <person name="Hori C."/>
            <person name="Igarashi K."/>
            <person name="Jurgens J.A."/>
            <person name="Kallen N."/>
            <person name="Kersten P."/>
            <person name="Kohler A."/>
            <person name="Kuees U."/>
            <person name="Kumar T.K.A."/>
            <person name="Kuo A."/>
            <person name="LaButti K."/>
            <person name="Larrondo L.F."/>
            <person name="Lindquist E."/>
            <person name="Ling A."/>
            <person name="Lombard V."/>
            <person name="Lucas S."/>
            <person name="Lundell T."/>
            <person name="Martin R."/>
            <person name="McLaughlin D.J."/>
            <person name="Morgenstern I."/>
            <person name="Morin E."/>
            <person name="Murat C."/>
            <person name="Nagy L.G."/>
            <person name="Nolan M."/>
            <person name="Ohm R.A."/>
            <person name="Patyshakuliyeva A."/>
            <person name="Rokas A."/>
            <person name="Ruiz-Duenas F.J."/>
            <person name="Sabat G."/>
            <person name="Salamov A."/>
            <person name="Samejima M."/>
            <person name="Schmutz J."/>
            <person name="Slot J.C."/>
            <person name="St John F."/>
            <person name="Stenlid J."/>
            <person name="Sun H."/>
            <person name="Sun S."/>
            <person name="Syed K."/>
            <person name="Tsang A."/>
            <person name="Wiebenga A."/>
            <person name="Young D."/>
            <person name="Pisabarro A."/>
            <person name="Eastwood D.C."/>
            <person name="Martin F."/>
            <person name="Cullen D."/>
            <person name="Grigoriev I.V."/>
            <person name="Hibbett D.S."/>
        </authorList>
    </citation>
    <scope>NUCLEOTIDE SEQUENCE [LARGE SCALE GENOMIC DNA]</scope>
    <source>
        <strain evidence="2 3">MD-104</strain>
    </source>
</reference>